<sequence>MDRFNRADKTLCVLFVCFLVVLALRTLYPQYIIFELLLFCSEASLVGGIADWFAVTALFKKPLGFPFHTAILPSRRDAFINSCVRMLQTEFLSKRKIYRRICNADLLSWGLNWAKNPDNKKYILNEVMQFLVKKIAEIDTAKVAQKNSEKIAQLILKESMGDLSHNLMGVLLKSENSQLAVDKGINFLKGYFSGREGKARIDAFLENYQKQYESGLGGLMLSLALATNTLDPDELSLIIHERILDLLDDVSDKDGELYANLINLYEEALMNIRDDENWVDSLNTLRDSFVEMGIVEKILQNSLRNFCEYLLANNNRENKLYQTIEQILSEEIDRCIEKLNTNNEFKSKINRFVLDVVHRSALKGEDVILELARKFLEGLTDKQLNELVYDKVETDMIWIRLNGSIVGGIIGFFAFWLLQLVNN</sequence>
<keyword evidence="1" id="KW-0812">Transmembrane</keyword>
<dbReference type="PANTHER" id="PTHR38442:SF1">
    <property type="entry name" value="INNER MEMBRANE PROTEIN"/>
    <property type="match status" value="1"/>
</dbReference>
<dbReference type="AlphaFoldDB" id="A0A412CF69"/>
<evidence type="ECO:0000256" key="1">
    <source>
        <dbReference type="SAM" id="Phobius"/>
    </source>
</evidence>
<keyword evidence="1" id="KW-1133">Transmembrane helix</keyword>
<proteinExistence type="predicted"/>
<dbReference type="PANTHER" id="PTHR38442">
    <property type="entry name" value="INNER MEMBRANE PROTEIN-RELATED"/>
    <property type="match status" value="1"/>
</dbReference>
<protein>
    <submittedName>
        <fullName evidence="2">DUF445 domain-containing protein</fullName>
    </submittedName>
</protein>
<evidence type="ECO:0000313" key="2">
    <source>
        <dbReference type="EMBL" id="RGQ84373.1"/>
    </source>
</evidence>
<reference evidence="2 3" key="1">
    <citation type="submission" date="2018-08" db="EMBL/GenBank/DDBJ databases">
        <title>A genome reference for cultivated species of the human gut microbiota.</title>
        <authorList>
            <person name="Zou Y."/>
            <person name="Xue W."/>
            <person name="Luo G."/>
        </authorList>
    </citation>
    <scope>NUCLEOTIDE SEQUENCE [LARGE SCALE GENOMIC DNA]</scope>
    <source>
        <strain evidence="2 3">AF27-12</strain>
    </source>
</reference>
<name>A0A412CF69_9FIRM</name>
<dbReference type="EMBL" id="QRTP01000008">
    <property type="protein sequence ID" value="RGQ84373.1"/>
    <property type="molecule type" value="Genomic_DNA"/>
</dbReference>
<dbReference type="RefSeq" id="WP_118035823.1">
    <property type="nucleotide sequence ID" value="NZ_QRTP01000008.1"/>
</dbReference>
<feature type="transmembrane region" description="Helical" evidence="1">
    <location>
        <begin position="397"/>
        <end position="418"/>
    </location>
</feature>
<dbReference type="Pfam" id="PF04286">
    <property type="entry name" value="DUF445"/>
    <property type="match status" value="1"/>
</dbReference>
<dbReference type="Proteomes" id="UP000286147">
    <property type="component" value="Unassembled WGS sequence"/>
</dbReference>
<accession>A0A412CF69</accession>
<comment type="caution">
    <text evidence="2">The sequence shown here is derived from an EMBL/GenBank/DDBJ whole genome shotgun (WGS) entry which is preliminary data.</text>
</comment>
<dbReference type="GO" id="GO:0005886">
    <property type="term" value="C:plasma membrane"/>
    <property type="evidence" value="ECO:0007669"/>
    <property type="project" value="TreeGrafter"/>
</dbReference>
<gene>
    <name evidence="2" type="ORF">DWY77_04910</name>
</gene>
<organism evidence="2 3">
    <name type="scientific">Megamonas rupellensis</name>
    <dbReference type="NCBI Taxonomy" id="491921"/>
    <lineage>
        <taxon>Bacteria</taxon>
        <taxon>Bacillati</taxon>
        <taxon>Bacillota</taxon>
        <taxon>Negativicutes</taxon>
        <taxon>Selenomonadales</taxon>
        <taxon>Selenomonadaceae</taxon>
        <taxon>Megamonas</taxon>
    </lineage>
</organism>
<keyword evidence="1" id="KW-0472">Membrane</keyword>
<dbReference type="InterPro" id="IPR007383">
    <property type="entry name" value="DUF445"/>
</dbReference>
<evidence type="ECO:0000313" key="3">
    <source>
        <dbReference type="Proteomes" id="UP000286147"/>
    </source>
</evidence>